<accession>G5ATZ1</accession>
<evidence type="ECO:0000313" key="2">
    <source>
        <dbReference type="EMBL" id="EHB00502.1"/>
    </source>
</evidence>
<gene>
    <name evidence="2" type="ORF">GW7_14423</name>
</gene>
<evidence type="ECO:0000256" key="1">
    <source>
        <dbReference type="SAM" id="MobiDB-lite"/>
    </source>
</evidence>
<dbReference type="Proteomes" id="UP000006813">
    <property type="component" value="Unassembled WGS sequence"/>
</dbReference>
<feature type="compositionally biased region" description="Basic and acidic residues" evidence="1">
    <location>
        <begin position="44"/>
        <end position="59"/>
    </location>
</feature>
<dbReference type="EMBL" id="JH166946">
    <property type="protein sequence ID" value="EHB00502.1"/>
    <property type="molecule type" value="Genomic_DNA"/>
</dbReference>
<reference evidence="2 3" key="1">
    <citation type="journal article" date="2011" name="Nature">
        <title>Genome sequencing reveals insights into physiology and longevity of the naked mole rat.</title>
        <authorList>
            <person name="Kim E.B."/>
            <person name="Fang X."/>
            <person name="Fushan A.A."/>
            <person name="Huang Z."/>
            <person name="Lobanov A.V."/>
            <person name="Han L."/>
            <person name="Marino S.M."/>
            <person name="Sun X."/>
            <person name="Turanov A.A."/>
            <person name="Yang P."/>
            <person name="Yim S.H."/>
            <person name="Zhao X."/>
            <person name="Kasaikina M.V."/>
            <person name="Stoletzki N."/>
            <person name="Peng C."/>
            <person name="Polak P."/>
            <person name="Xiong Z."/>
            <person name="Kiezun A."/>
            <person name="Zhu Y."/>
            <person name="Chen Y."/>
            <person name="Kryukov G.V."/>
            <person name="Zhang Q."/>
            <person name="Peshkin L."/>
            <person name="Yang L."/>
            <person name="Bronson R.T."/>
            <person name="Buffenstein R."/>
            <person name="Wang B."/>
            <person name="Han C."/>
            <person name="Li Q."/>
            <person name="Chen L."/>
            <person name="Zhao W."/>
            <person name="Sunyaev S.R."/>
            <person name="Park T.J."/>
            <person name="Zhang G."/>
            <person name="Wang J."/>
            <person name="Gladyshev V.N."/>
        </authorList>
    </citation>
    <scope>NUCLEOTIDE SEQUENCE [LARGE SCALE GENOMIC DNA]</scope>
</reference>
<sequence length="96" mass="9879">MAWGGGAEGAASSFLGICPRAAVEEWSSPEPCGWRGQKGKLRRERSGGGELGHRWEGTESGRGVGARGSGDAARPVGAARGRQMGGLEAGRIVDED</sequence>
<organism evidence="2 3">
    <name type="scientific">Heterocephalus glaber</name>
    <name type="common">Naked mole rat</name>
    <dbReference type="NCBI Taxonomy" id="10181"/>
    <lineage>
        <taxon>Eukaryota</taxon>
        <taxon>Metazoa</taxon>
        <taxon>Chordata</taxon>
        <taxon>Craniata</taxon>
        <taxon>Vertebrata</taxon>
        <taxon>Euteleostomi</taxon>
        <taxon>Mammalia</taxon>
        <taxon>Eutheria</taxon>
        <taxon>Euarchontoglires</taxon>
        <taxon>Glires</taxon>
        <taxon>Rodentia</taxon>
        <taxon>Hystricomorpha</taxon>
        <taxon>Bathyergidae</taxon>
        <taxon>Heterocephalus</taxon>
    </lineage>
</organism>
<proteinExistence type="predicted"/>
<name>G5ATZ1_HETGA</name>
<protein>
    <submittedName>
        <fullName evidence="2">Uncharacterized protein</fullName>
    </submittedName>
</protein>
<dbReference type="InParanoid" id="G5ATZ1"/>
<evidence type="ECO:0000313" key="3">
    <source>
        <dbReference type="Proteomes" id="UP000006813"/>
    </source>
</evidence>
<feature type="region of interest" description="Disordered" evidence="1">
    <location>
        <begin position="26"/>
        <end position="96"/>
    </location>
</feature>
<dbReference type="AlphaFoldDB" id="G5ATZ1"/>